<dbReference type="CDD" id="cd10434">
    <property type="entry name" value="GIY-YIG_UvrC_Cho"/>
    <property type="match status" value="1"/>
</dbReference>
<dbReference type="GO" id="GO:0005737">
    <property type="term" value="C:cytoplasm"/>
    <property type="evidence" value="ECO:0007669"/>
    <property type="project" value="UniProtKB-SubCell"/>
</dbReference>
<evidence type="ECO:0000313" key="12">
    <source>
        <dbReference type="Proteomes" id="UP000254467"/>
    </source>
</evidence>
<dbReference type="PANTHER" id="PTHR30562:SF1">
    <property type="entry name" value="UVRABC SYSTEM PROTEIN C"/>
    <property type="match status" value="1"/>
</dbReference>
<organism evidence="11 12">
    <name type="scientific">Corynebacterium pilosum</name>
    <dbReference type="NCBI Taxonomy" id="35756"/>
    <lineage>
        <taxon>Bacteria</taxon>
        <taxon>Bacillati</taxon>
        <taxon>Actinomycetota</taxon>
        <taxon>Actinomycetes</taxon>
        <taxon>Mycobacteriales</taxon>
        <taxon>Corynebacteriaceae</taxon>
        <taxon>Corynebacterium</taxon>
    </lineage>
</organism>
<dbReference type="Proteomes" id="UP000254467">
    <property type="component" value="Unassembled WGS sequence"/>
</dbReference>
<keyword evidence="3 7" id="KW-0228">DNA excision</keyword>
<dbReference type="FunFam" id="4.10.860.10:FF:000002">
    <property type="entry name" value="UvrABC system protein C"/>
    <property type="match status" value="1"/>
</dbReference>
<evidence type="ECO:0000259" key="8">
    <source>
        <dbReference type="PROSITE" id="PS50151"/>
    </source>
</evidence>
<dbReference type="InterPro" id="IPR001162">
    <property type="entry name" value="UvrC_RNase_H_dom"/>
</dbReference>
<protein>
    <recommendedName>
        <fullName evidence="7">UvrABC system protein C</fullName>
        <shortName evidence="7">Protein UvrC</shortName>
    </recommendedName>
    <alternativeName>
        <fullName evidence="7">Excinuclease ABC subunit C</fullName>
    </alternativeName>
</protein>
<dbReference type="Gene3D" id="3.30.420.340">
    <property type="entry name" value="UvrC, RNAse H endonuclease domain"/>
    <property type="match status" value="1"/>
</dbReference>
<dbReference type="InterPro" id="IPR010994">
    <property type="entry name" value="RuvA_2-like"/>
</dbReference>
<dbReference type="InterPro" id="IPR001943">
    <property type="entry name" value="UVR_dom"/>
</dbReference>
<dbReference type="FunFam" id="3.40.1440.10:FF:000001">
    <property type="entry name" value="UvrABC system protein C"/>
    <property type="match status" value="1"/>
</dbReference>
<accession>A0A376CPT8</accession>
<keyword evidence="5 7" id="KW-0234">DNA repair</keyword>
<feature type="domain" description="GIY-YIG" evidence="9">
    <location>
        <begin position="16"/>
        <end position="95"/>
    </location>
</feature>
<dbReference type="STRING" id="35756.GCA_001044155_02506"/>
<keyword evidence="12" id="KW-1185">Reference proteome</keyword>
<evidence type="ECO:0000256" key="5">
    <source>
        <dbReference type="ARBA" id="ARBA00023204"/>
    </source>
</evidence>
<dbReference type="GO" id="GO:0009432">
    <property type="term" value="P:SOS response"/>
    <property type="evidence" value="ECO:0007669"/>
    <property type="project" value="UniProtKB-UniRule"/>
</dbReference>
<feature type="domain" description="UvrC family homology region profile" evidence="10">
    <location>
        <begin position="259"/>
        <end position="580"/>
    </location>
</feature>
<dbReference type="InterPro" id="IPR035901">
    <property type="entry name" value="GIY-YIG_endonuc_sf"/>
</dbReference>
<dbReference type="Pfam" id="PF22920">
    <property type="entry name" value="UvrC_RNaseH"/>
    <property type="match status" value="1"/>
</dbReference>
<proteinExistence type="inferred from homology"/>
<dbReference type="EMBL" id="UFXQ01000001">
    <property type="protein sequence ID" value="STC70511.1"/>
    <property type="molecule type" value="Genomic_DNA"/>
</dbReference>
<evidence type="ECO:0000256" key="3">
    <source>
        <dbReference type="ARBA" id="ARBA00022769"/>
    </source>
</evidence>
<dbReference type="AlphaFoldDB" id="A0A376CPT8"/>
<evidence type="ECO:0000256" key="7">
    <source>
        <dbReference type="HAMAP-Rule" id="MF_00203"/>
    </source>
</evidence>
<dbReference type="GO" id="GO:0006289">
    <property type="term" value="P:nucleotide-excision repair"/>
    <property type="evidence" value="ECO:0007669"/>
    <property type="project" value="UniProtKB-UniRule"/>
</dbReference>
<dbReference type="PANTHER" id="PTHR30562">
    <property type="entry name" value="UVRC/OXIDOREDUCTASE"/>
    <property type="match status" value="1"/>
</dbReference>
<evidence type="ECO:0000256" key="1">
    <source>
        <dbReference type="ARBA" id="ARBA00022490"/>
    </source>
</evidence>
<dbReference type="Gene3D" id="3.40.1440.10">
    <property type="entry name" value="GIY-YIG endonuclease"/>
    <property type="match status" value="1"/>
</dbReference>
<dbReference type="Gene3D" id="1.10.150.20">
    <property type="entry name" value="5' to 3' exonuclease, C-terminal subdomain"/>
    <property type="match status" value="1"/>
</dbReference>
<evidence type="ECO:0000313" key="11">
    <source>
        <dbReference type="EMBL" id="STC70511.1"/>
    </source>
</evidence>
<dbReference type="SUPFAM" id="SSF82771">
    <property type="entry name" value="GIY-YIG endonuclease"/>
    <property type="match status" value="1"/>
</dbReference>
<keyword evidence="6 7" id="KW-0742">SOS response</keyword>
<comment type="function">
    <text evidence="7">The UvrABC repair system catalyzes the recognition and processing of DNA lesions. UvrC both incises the 5' and 3' sides of the lesion. The N-terminal half is responsible for the 3' incision and the C-terminal half is responsible for the 5' incision.</text>
</comment>
<comment type="subunit">
    <text evidence="7">Interacts with UvrB in an incision complex.</text>
</comment>
<keyword evidence="1 7" id="KW-0963">Cytoplasm</keyword>
<dbReference type="Gene3D" id="4.10.860.10">
    <property type="entry name" value="UVR domain"/>
    <property type="match status" value="1"/>
</dbReference>
<dbReference type="InterPro" id="IPR047296">
    <property type="entry name" value="GIY-YIG_UvrC_Cho"/>
</dbReference>
<dbReference type="NCBIfam" id="NF001824">
    <property type="entry name" value="PRK00558.1-5"/>
    <property type="match status" value="1"/>
</dbReference>
<name>A0A376CPT8_9CORY</name>
<dbReference type="RefSeq" id="WP_018582019.1">
    <property type="nucleotide sequence ID" value="NZ_UFXQ01000001.1"/>
</dbReference>
<evidence type="ECO:0000256" key="6">
    <source>
        <dbReference type="ARBA" id="ARBA00023236"/>
    </source>
</evidence>
<feature type="domain" description="UVR" evidence="8">
    <location>
        <begin position="208"/>
        <end position="243"/>
    </location>
</feature>
<evidence type="ECO:0000256" key="2">
    <source>
        <dbReference type="ARBA" id="ARBA00022763"/>
    </source>
</evidence>
<comment type="similarity">
    <text evidence="7">Belongs to the UvrC family.</text>
</comment>
<dbReference type="SMART" id="SM00465">
    <property type="entry name" value="GIYc"/>
    <property type="match status" value="1"/>
</dbReference>
<dbReference type="InterPro" id="IPR036876">
    <property type="entry name" value="UVR_dom_sf"/>
</dbReference>
<dbReference type="Pfam" id="PF01541">
    <property type="entry name" value="GIY-YIG"/>
    <property type="match status" value="1"/>
</dbReference>
<dbReference type="InterPro" id="IPR000305">
    <property type="entry name" value="GIY-YIG_endonuc"/>
</dbReference>
<keyword evidence="4 7" id="KW-0267">Excision nuclease</keyword>
<dbReference type="PROSITE" id="PS50164">
    <property type="entry name" value="GIY_YIG"/>
    <property type="match status" value="1"/>
</dbReference>
<keyword evidence="2 7" id="KW-0227">DNA damage</keyword>
<evidence type="ECO:0000256" key="4">
    <source>
        <dbReference type="ARBA" id="ARBA00022881"/>
    </source>
</evidence>
<dbReference type="SUPFAM" id="SSF47781">
    <property type="entry name" value="RuvA domain 2-like"/>
    <property type="match status" value="1"/>
</dbReference>
<dbReference type="Pfam" id="PF14520">
    <property type="entry name" value="HHH_5"/>
    <property type="match status" value="1"/>
</dbReference>
<dbReference type="OrthoDB" id="9804933at2"/>
<dbReference type="PROSITE" id="PS50165">
    <property type="entry name" value="UVRC"/>
    <property type="match status" value="1"/>
</dbReference>
<dbReference type="InterPro" id="IPR004791">
    <property type="entry name" value="UvrC"/>
</dbReference>
<dbReference type="SUPFAM" id="SSF46600">
    <property type="entry name" value="C-terminal UvrC-binding domain of UvrB"/>
    <property type="match status" value="1"/>
</dbReference>
<gene>
    <name evidence="7 11" type="primary">uvrC</name>
    <name evidence="11" type="ORF">NCTC11862_02330</name>
</gene>
<dbReference type="Pfam" id="PF02151">
    <property type="entry name" value="UVR"/>
    <property type="match status" value="1"/>
</dbReference>
<dbReference type="PROSITE" id="PS50151">
    <property type="entry name" value="UVR"/>
    <property type="match status" value="1"/>
</dbReference>
<reference evidence="11 12" key="1">
    <citation type="submission" date="2018-06" db="EMBL/GenBank/DDBJ databases">
        <authorList>
            <consortium name="Pathogen Informatics"/>
            <person name="Doyle S."/>
        </authorList>
    </citation>
    <scope>NUCLEOTIDE SEQUENCE [LARGE SCALE GENOMIC DNA]</scope>
    <source>
        <strain evidence="11 12">NCTC11862</strain>
    </source>
</reference>
<dbReference type="GO" id="GO:0009380">
    <property type="term" value="C:excinuclease repair complex"/>
    <property type="evidence" value="ECO:0007669"/>
    <property type="project" value="InterPro"/>
</dbReference>
<sequence length="703" mass="79058">MAHPNTYRPAPGTIPTDPGVYKFRDDSGRVVYVGKAKNLRARLSNYFQDPAQLHPRTKQMVFTASQVEWTVVASEVEALQLEYTWIKRFDPWFNVMYRDDKTYPMLAVSVGEKFPRAFFYRGLKRKGVRYFGPYSHAWAVRETLDLLTRVFPVRTCSEGVFNRHESLGRPCLLGYIDKCAAPCVGRVDEAQHDEIVSGFMGFLSGRTEPVTKELTRRMMEASENLEFEKAAKLRDDLDAIKKVTERQTVVLSTDTDADVIAFSTDELEAAVQVFNVRDGRIRAQRGWVVEKTGDEPGSMERRDDGEPDPAVPVLMQNFLVQYYSDAVERAEAEAEEDKKIDQTKIRRRGVDQESHAPVRVYNPVPREILVEVMPDEAEEVQVLLSELRGAQVDLRVPQRGDKAALMETVHRNAVEALHQHKLKRVGDLTARSQALQDIQDALGLDQAPLRIECTDISHIQGTDVVASLVVFEDGLPKKNDYRRYRIKEAAGDGRSDDVGSIAEVTRRRFKRYNADKLANPEELDVDETVFADEVTEVETTDATAVSAATAAAEGRKFAYPPNLFIVDGGKPQVNAAQAVFDELGVVDVTLIGLAKRLEEVWVPDDDEPVILPRNSQGMYLLQQVRDEAHRFAINYHRQKRSKRMRASALDGVPGLGPTRKSDLVKHFGSVKKIREASIDAIAEAPGIGPKLAATVYEHLHLEQ</sequence>
<comment type="subcellular location">
    <subcellularLocation>
        <location evidence="7">Cytoplasm</location>
    </subcellularLocation>
</comment>
<dbReference type="HAMAP" id="MF_00203">
    <property type="entry name" value="UvrC"/>
    <property type="match status" value="1"/>
</dbReference>
<evidence type="ECO:0000259" key="9">
    <source>
        <dbReference type="PROSITE" id="PS50164"/>
    </source>
</evidence>
<dbReference type="GO" id="GO:0003677">
    <property type="term" value="F:DNA binding"/>
    <property type="evidence" value="ECO:0007669"/>
    <property type="project" value="UniProtKB-UniRule"/>
</dbReference>
<dbReference type="InterPro" id="IPR050066">
    <property type="entry name" value="UvrABC_protein_C"/>
</dbReference>
<dbReference type="Pfam" id="PF08459">
    <property type="entry name" value="UvrC_RNaseH_dom"/>
    <property type="match status" value="1"/>
</dbReference>
<evidence type="ECO:0000259" key="10">
    <source>
        <dbReference type="PROSITE" id="PS50165"/>
    </source>
</evidence>
<dbReference type="InterPro" id="IPR038476">
    <property type="entry name" value="UvrC_RNase_H_dom_sf"/>
</dbReference>
<dbReference type="GO" id="GO:0009381">
    <property type="term" value="F:excinuclease ABC activity"/>
    <property type="evidence" value="ECO:0007669"/>
    <property type="project" value="UniProtKB-UniRule"/>
</dbReference>